<gene>
    <name evidence="3" type="ORF">F53441_5575</name>
</gene>
<feature type="transmembrane region" description="Helical" evidence="2">
    <location>
        <begin position="28"/>
        <end position="54"/>
    </location>
</feature>
<reference evidence="3" key="1">
    <citation type="submission" date="2020-01" db="EMBL/GenBank/DDBJ databases">
        <title>Identification and distribution of gene clusters putatively required for synthesis of sphingolipid metabolism inhibitors in phylogenetically diverse species of the filamentous fungus Fusarium.</title>
        <authorList>
            <person name="Kim H.-S."/>
            <person name="Busman M."/>
            <person name="Brown D.W."/>
            <person name="Divon H."/>
            <person name="Uhlig S."/>
            <person name="Proctor R.H."/>
        </authorList>
    </citation>
    <scope>NUCLEOTIDE SEQUENCE</scope>
    <source>
        <strain evidence="3">NRRL 53441</strain>
    </source>
</reference>
<comment type="caution">
    <text evidence="3">The sequence shown here is derived from an EMBL/GenBank/DDBJ whole genome shotgun (WGS) entry which is preliminary data.</text>
</comment>
<keyword evidence="2" id="KW-1133">Transmembrane helix</keyword>
<feature type="region of interest" description="Disordered" evidence="1">
    <location>
        <begin position="1"/>
        <end position="25"/>
    </location>
</feature>
<evidence type="ECO:0000313" key="4">
    <source>
        <dbReference type="Proteomes" id="UP000605986"/>
    </source>
</evidence>
<dbReference type="EMBL" id="JAADJG010000218">
    <property type="protein sequence ID" value="KAF4451483.1"/>
    <property type="molecule type" value="Genomic_DNA"/>
</dbReference>
<dbReference type="Proteomes" id="UP000605986">
    <property type="component" value="Unassembled WGS sequence"/>
</dbReference>
<accession>A0A8H4KLM9</accession>
<evidence type="ECO:0000313" key="3">
    <source>
        <dbReference type="EMBL" id="KAF4451483.1"/>
    </source>
</evidence>
<keyword evidence="4" id="KW-1185">Reference proteome</keyword>
<name>A0A8H4KLM9_9HYPO</name>
<keyword evidence="2" id="KW-0812">Transmembrane</keyword>
<evidence type="ECO:0000256" key="2">
    <source>
        <dbReference type="SAM" id="Phobius"/>
    </source>
</evidence>
<feature type="compositionally biased region" description="Basic and acidic residues" evidence="1">
    <location>
        <begin position="88"/>
        <end position="97"/>
    </location>
</feature>
<protein>
    <submittedName>
        <fullName evidence="3">Uncharacterized protein</fullName>
    </submittedName>
</protein>
<organism evidence="3 4">
    <name type="scientific">Fusarium austroafricanum</name>
    <dbReference type="NCBI Taxonomy" id="2364996"/>
    <lineage>
        <taxon>Eukaryota</taxon>
        <taxon>Fungi</taxon>
        <taxon>Dikarya</taxon>
        <taxon>Ascomycota</taxon>
        <taxon>Pezizomycotina</taxon>
        <taxon>Sordariomycetes</taxon>
        <taxon>Hypocreomycetidae</taxon>
        <taxon>Hypocreales</taxon>
        <taxon>Nectriaceae</taxon>
        <taxon>Fusarium</taxon>
        <taxon>Fusarium concolor species complex</taxon>
    </lineage>
</organism>
<proteinExistence type="predicted"/>
<keyword evidence="2" id="KW-0472">Membrane</keyword>
<feature type="compositionally biased region" description="Polar residues" evidence="1">
    <location>
        <begin position="1"/>
        <end position="18"/>
    </location>
</feature>
<evidence type="ECO:0000256" key="1">
    <source>
        <dbReference type="SAM" id="MobiDB-lite"/>
    </source>
</evidence>
<feature type="region of interest" description="Disordered" evidence="1">
    <location>
        <begin position="57"/>
        <end position="108"/>
    </location>
</feature>
<dbReference type="AlphaFoldDB" id="A0A8H4KLM9"/>
<feature type="compositionally biased region" description="Basic and acidic residues" evidence="1">
    <location>
        <begin position="60"/>
        <end position="72"/>
    </location>
</feature>
<sequence length="137" mass="14870">MSSSRTFATLAASSTADPTSDPDHKGRKAIIGITLGMVALVVLMFVPCFCFQWISHRKQKKEERREATERARRAGGLNVNDGPGIDLGRVERADHASSDSGNSSRTVRALYPGTAIQIGHIKDARHDERAGRATEPV</sequence>